<dbReference type="InterPro" id="IPR013604">
    <property type="entry name" value="7TM_chemorcpt"/>
</dbReference>
<accession>A0A1J1HI99</accession>
<dbReference type="GO" id="GO:0007165">
    <property type="term" value="P:signal transduction"/>
    <property type="evidence" value="ECO:0007669"/>
    <property type="project" value="UniProtKB-KW"/>
</dbReference>
<comment type="similarity">
    <text evidence="6">Belongs to the insect chemoreceptor superfamily. Gustatory receptor (GR) family.</text>
</comment>
<protein>
    <recommendedName>
        <fullName evidence="6">Gustatory receptor</fullName>
    </recommendedName>
</protein>
<comment type="subcellular location">
    <subcellularLocation>
        <location evidence="1 6">Cell membrane</location>
        <topology evidence="1 6">Multi-pass membrane protein</topology>
    </subcellularLocation>
</comment>
<evidence type="ECO:0000256" key="5">
    <source>
        <dbReference type="ARBA" id="ARBA00023136"/>
    </source>
</evidence>
<evidence type="ECO:0000256" key="6">
    <source>
        <dbReference type="RuleBase" id="RU363108"/>
    </source>
</evidence>
<keyword evidence="2 6" id="KW-1003">Cell membrane</keyword>
<evidence type="ECO:0000313" key="8">
    <source>
        <dbReference type="Proteomes" id="UP000183832"/>
    </source>
</evidence>
<dbReference type="GO" id="GO:0050909">
    <property type="term" value="P:sensory perception of taste"/>
    <property type="evidence" value="ECO:0007669"/>
    <property type="project" value="InterPro"/>
</dbReference>
<comment type="caution">
    <text evidence="6">Lacks conserved residue(s) required for the propagation of feature annotation.</text>
</comment>
<evidence type="ECO:0000256" key="1">
    <source>
        <dbReference type="ARBA" id="ARBA00004651"/>
    </source>
</evidence>
<keyword evidence="6" id="KW-0675">Receptor</keyword>
<dbReference type="Pfam" id="PF08395">
    <property type="entry name" value="7tm_7"/>
    <property type="match status" value="1"/>
</dbReference>
<dbReference type="AlphaFoldDB" id="A0A1J1HI99"/>
<evidence type="ECO:0000313" key="7">
    <source>
        <dbReference type="EMBL" id="CRK87627.1"/>
    </source>
</evidence>
<evidence type="ECO:0000256" key="2">
    <source>
        <dbReference type="ARBA" id="ARBA00022475"/>
    </source>
</evidence>
<feature type="transmembrane region" description="Helical" evidence="6">
    <location>
        <begin position="77"/>
        <end position="95"/>
    </location>
</feature>
<name>A0A1J1HI99_9DIPT</name>
<feature type="transmembrane region" description="Helical" evidence="6">
    <location>
        <begin position="340"/>
        <end position="365"/>
    </location>
</feature>
<sequence>MFMKIIKIFQVAGIYPVRTFELTVYQSNVEEKRFYGNLSTFWSFFNLTIVLSLIIAIGMNNQIFFYDESSIGNLSDILVYYSLLFAHLVIIIESLRKRKHLVKYWKFYTRSLRISKMFRQNIWIRKLFVKVLIHATITCLFELIIYIGITSDREWTLFWSAEVFSLMITRLHNLLHIFLIDVIFFTLQDMNSRLKSDILWLKVIGEDKKFTKKFLYKNIKAIKTQFKNVMEMVLCVNRYFRWTQVFNMGQTFIEITSELYWVYVFSVKVDTEFLWGKIVIIAIQYFPKLTTRCIKEAHEKLAFNINHIDVFIDDRELRSLIMEFSLLIAQSPKYFTARNFFIIDYTLAGKMLSAVLTYLVIFISFEPR</sequence>
<keyword evidence="5 6" id="KW-0472">Membrane</keyword>
<comment type="function">
    <text evidence="6">Gustatory receptor which mediates acceptance or avoidance behavior, depending on its substrates.</text>
</comment>
<dbReference type="EMBL" id="CVRI01000004">
    <property type="protein sequence ID" value="CRK87627.1"/>
    <property type="molecule type" value="Genomic_DNA"/>
</dbReference>
<proteinExistence type="inferred from homology"/>
<keyword evidence="4 6" id="KW-1133">Transmembrane helix</keyword>
<dbReference type="Proteomes" id="UP000183832">
    <property type="component" value="Unassembled WGS sequence"/>
</dbReference>
<evidence type="ECO:0000256" key="4">
    <source>
        <dbReference type="ARBA" id="ARBA00022989"/>
    </source>
</evidence>
<organism evidence="7 8">
    <name type="scientific">Clunio marinus</name>
    <dbReference type="NCBI Taxonomy" id="568069"/>
    <lineage>
        <taxon>Eukaryota</taxon>
        <taxon>Metazoa</taxon>
        <taxon>Ecdysozoa</taxon>
        <taxon>Arthropoda</taxon>
        <taxon>Hexapoda</taxon>
        <taxon>Insecta</taxon>
        <taxon>Pterygota</taxon>
        <taxon>Neoptera</taxon>
        <taxon>Endopterygota</taxon>
        <taxon>Diptera</taxon>
        <taxon>Nematocera</taxon>
        <taxon>Chironomoidea</taxon>
        <taxon>Chironomidae</taxon>
        <taxon>Clunio</taxon>
    </lineage>
</organism>
<keyword evidence="3 6" id="KW-0812">Transmembrane</keyword>
<evidence type="ECO:0000256" key="3">
    <source>
        <dbReference type="ARBA" id="ARBA00022692"/>
    </source>
</evidence>
<keyword evidence="6" id="KW-0807">Transducer</keyword>
<feature type="transmembrane region" description="Helical" evidence="6">
    <location>
        <begin position="127"/>
        <end position="149"/>
    </location>
</feature>
<feature type="transmembrane region" description="Helical" evidence="6">
    <location>
        <begin position="169"/>
        <end position="187"/>
    </location>
</feature>
<reference evidence="7 8" key="1">
    <citation type="submission" date="2015-04" db="EMBL/GenBank/DDBJ databases">
        <authorList>
            <person name="Syromyatnikov M.Y."/>
            <person name="Popov V.N."/>
        </authorList>
    </citation>
    <scope>NUCLEOTIDE SEQUENCE [LARGE SCALE GENOMIC DNA]</scope>
</reference>
<feature type="transmembrane region" description="Helical" evidence="6">
    <location>
        <begin position="34"/>
        <end position="57"/>
    </location>
</feature>
<gene>
    <name evidence="7" type="primary">putative AAEL017327-PA</name>
    <name evidence="7" type="ORF">CLUMA_CG001423</name>
</gene>
<dbReference type="GO" id="GO:0005886">
    <property type="term" value="C:plasma membrane"/>
    <property type="evidence" value="ECO:0007669"/>
    <property type="project" value="UniProtKB-SubCell"/>
</dbReference>
<dbReference type="OrthoDB" id="7782538at2759"/>
<keyword evidence="8" id="KW-1185">Reference proteome</keyword>
<dbReference type="STRING" id="568069.A0A1J1HI99"/>